<reference evidence="2" key="1">
    <citation type="submission" date="2020-04" db="EMBL/GenBank/DDBJ databases">
        <title>Deep metagenomics examines the oral microbiome during advanced dental caries in children, revealing novel taxa and co-occurrences with host molecules.</title>
        <authorList>
            <person name="Baker J.L."/>
            <person name="Morton J.T."/>
            <person name="Dinis M."/>
            <person name="Alvarez R."/>
            <person name="Tran N.C."/>
            <person name="Knight R."/>
            <person name="Edlund A."/>
        </authorList>
    </citation>
    <scope>NUCLEOTIDE SEQUENCE</scope>
    <source>
        <strain evidence="2">JCVI_34_bin.1</strain>
    </source>
</reference>
<accession>A0A929WXP7</accession>
<dbReference type="RefSeq" id="WP_303763888.1">
    <property type="nucleotide sequence ID" value="NZ_JABZGR010000013.1"/>
</dbReference>
<feature type="domain" description="Metallo-beta-lactamase" evidence="1">
    <location>
        <begin position="11"/>
        <end position="194"/>
    </location>
</feature>
<comment type="caution">
    <text evidence="2">The sequence shown here is derived from an EMBL/GenBank/DDBJ whole genome shotgun (WGS) entry which is preliminary data.</text>
</comment>
<dbReference type="PANTHER" id="PTHR47619:SF1">
    <property type="entry name" value="EXODEOXYRIBONUCLEASE WALJ"/>
    <property type="match status" value="1"/>
</dbReference>
<dbReference type="InterPro" id="IPR052533">
    <property type="entry name" value="WalJ/YycJ-like"/>
</dbReference>
<dbReference type="InterPro" id="IPR001279">
    <property type="entry name" value="Metallo-B-lactamas"/>
</dbReference>
<dbReference type="Gene3D" id="3.60.15.10">
    <property type="entry name" value="Ribonuclease Z/Hydroxyacylglutathione hydrolase-like"/>
    <property type="match status" value="1"/>
</dbReference>
<evidence type="ECO:0000313" key="2">
    <source>
        <dbReference type="EMBL" id="MBF0970450.1"/>
    </source>
</evidence>
<name>A0A929WXP7_9BACT</name>
<organism evidence="2 3">
    <name type="scientific">Alloprevotella tannerae</name>
    <dbReference type="NCBI Taxonomy" id="76122"/>
    <lineage>
        <taxon>Bacteria</taxon>
        <taxon>Pseudomonadati</taxon>
        <taxon>Bacteroidota</taxon>
        <taxon>Bacteroidia</taxon>
        <taxon>Bacteroidales</taxon>
        <taxon>Prevotellaceae</taxon>
        <taxon>Alloprevotella</taxon>
    </lineage>
</organism>
<protein>
    <submittedName>
        <fullName evidence="2">MBL fold metallo-hydrolase</fullName>
    </submittedName>
</protein>
<dbReference type="Pfam" id="PF12706">
    <property type="entry name" value="Lactamase_B_2"/>
    <property type="match status" value="1"/>
</dbReference>
<evidence type="ECO:0000313" key="3">
    <source>
        <dbReference type="Proteomes" id="UP000704068"/>
    </source>
</evidence>
<dbReference type="SUPFAM" id="SSF56281">
    <property type="entry name" value="Metallo-hydrolase/oxidoreductase"/>
    <property type="match status" value="1"/>
</dbReference>
<dbReference type="PANTHER" id="PTHR47619">
    <property type="entry name" value="METALLO-HYDROLASE YYCJ-RELATED"/>
    <property type="match status" value="1"/>
</dbReference>
<proteinExistence type="predicted"/>
<evidence type="ECO:0000259" key="1">
    <source>
        <dbReference type="SMART" id="SM00849"/>
    </source>
</evidence>
<dbReference type="InterPro" id="IPR036866">
    <property type="entry name" value="RibonucZ/Hydroxyglut_hydro"/>
</dbReference>
<dbReference type="Proteomes" id="UP000704068">
    <property type="component" value="Unassembled WGS sequence"/>
</dbReference>
<dbReference type="EMBL" id="JABZGR010000013">
    <property type="protein sequence ID" value="MBF0970450.1"/>
    <property type="molecule type" value="Genomic_DNA"/>
</dbReference>
<dbReference type="AlphaFoldDB" id="A0A929WXP7"/>
<gene>
    <name evidence="2" type="ORF">HXK21_05350</name>
</gene>
<sequence>MKFISFGSGSSGNCYYLLEDGFGLIIDAGIGIRSFKKYFREYGFTYPTLKAILVTHDHTDHVKAVGALSGEYNLEVFATEEVHKGILNNYYAHKKVRPEFCRTYLPGDDWSIGPFHITTFTVPHDASHNCGYFIETATTNFCFITDAGSFTPEMIKFIRRARNLVIEANYDAAMLDEGPYPLHLKKRIKAPTGHACNADTARILQENVAATTENIWLCHLSEENNHPELARKTIAQALDLADCKAQLHVLRRRIPSGPFEL</sequence>
<dbReference type="SMART" id="SM00849">
    <property type="entry name" value="Lactamase_B"/>
    <property type="match status" value="1"/>
</dbReference>